<evidence type="ECO:0000256" key="1">
    <source>
        <dbReference type="SAM" id="MobiDB-lite"/>
    </source>
</evidence>
<protein>
    <submittedName>
        <fullName evidence="2">Uncharacterized protein</fullName>
    </submittedName>
</protein>
<feature type="region of interest" description="Disordered" evidence="1">
    <location>
        <begin position="443"/>
        <end position="490"/>
    </location>
</feature>
<name>A0ABQ9I322_9NEOP</name>
<feature type="region of interest" description="Disordered" evidence="1">
    <location>
        <begin position="659"/>
        <end position="715"/>
    </location>
</feature>
<dbReference type="PANTHER" id="PTHR46585">
    <property type="entry name" value="INTEGRASE CORE DOMAIN CONTAINING PROTEIN"/>
    <property type="match status" value="1"/>
</dbReference>
<proteinExistence type="predicted"/>
<feature type="compositionally biased region" description="Polar residues" evidence="1">
    <location>
        <begin position="1178"/>
        <end position="1189"/>
    </location>
</feature>
<feature type="region of interest" description="Disordered" evidence="1">
    <location>
        <begin position="251"/>
        <end position="278"/>
    </location>
</feature>
<keyword evidence="3" id="KW-1185">Reference proteome</keyword>
<dbReference type="EMBL" id="JARBHB010000003">
    <property type="protein sequence ID" value="KAJ8891044.1"/>
    <property type="molecule type" value="Genomic_DNA"/>
</dbReference>
<reference evidence="2 3" key="1">
    <citation type="submission" date="2023-02" db="EMBL/GenBank/DDBJ databases">
        <title>LHISI_Scaffold_Assembly.</title>
        <authorList>
            <person name="Stuart O.P."/>
            <person name="Cleave R."/>
            <person name="Magrath M.J.L."/>
            <person name="Mikheyev A.S."/>
        </authorList>
    </citation>
    <scope>NUCLEOTIDE SEQUENCE [LARGE SCALE GENOMIC DNA]</scope>
    <source>
        <strain evidence="2">Daus_M_001</strain>
        <tissue evidence="2">Leg muscle</tissue>
    </source>
</reference>
<feature type="region of interest" description="Disordered" evidence="1">
    <location>
        <begin position="1218"/>
        <end position="1281"/>
    </location>
</feature>
<feature type="compositionally biased region" description="Basic and acidic residues" evidence="1">
    <location>
        <begin position="1261"/>
        <end position="1281"/>
    </location>
</feature>
<evidence type="ECO:0000313" key="2">
    <source>
        <dbReference type="EMBL" id="KAJ8891044.1"/>
    </source>
</evidence>
<sequence length="1804" mass="201496">MPKFCSRIDSTGFGALFLADQLLDRIHPGVAYKLRPNWKRKSNGDSLTRRQPKQGHGIEHLNKNKQKRKIGAAVMYSPPTTATGIVPDDAAGRRVFSGISHFPRPSIPALLRIALPWERQSPHWCYFVDLYNTDHDFTYSATSCQTQIRSKSPISTTARTPVLLVAVLELTIVLLVQATPDTAEYFTAFIIGRSSTYGEPSYYLPNQMSFIFDIKILDIDCIDTHSIQGVDSSCTTTVPVANDPTTWLQQRANNGPALRNPRSNRKREPAGKWKYSRGRLRRSGATSTRYIEKGSQPTKTGYRGWRLDEKAVGGHNQQGKQTISHTAGCNERHEGGWFGGGGGGEGPALADVHVEGSQLRASHSLLFASGGGIAWTQNFRKVCNNRNWTILTLRHHTVCERSPNNGFNLFRWEAAKLQLEKSLSELIKDREEGIGEEMRRNRPWSFVRDPAQHSPGVISEDRGKKPKSGWPGRESNPGPPGCEYSELPPRRVRVQRVTTAPHRSRTSAVRGNVVRGNVVRGNAVRGNVVRGNVVRGNVVRGNVLVSRLLPALTLATKRQLFLTNWEQSRGRGMVSRHQGQCDIALLKAVWYGYCLHNPPACYAGSPRAEEVINARPARVYLPPPPLFVHRDRPETRQIFAEGKLPFEKLLGVLNTWVTGSPPDPLPNHRPADGPGESRNSIDNVFLAGANPADSISTGKCTSPRDTKRRNRSKGDISIQNYFRGHIYALGTEMALVTSHQGEPGSIPGGITPGSSHVAIMPEVAASPRVFSGISQFPRQCIPGRGTKKKGGGKFSKVCGGENYWAVLVAGGQKAVAKHPLFPAASNEHARDTRQIFTRVTSGGKTRPACRRVSPPSRPDGTPDYFAIKFKRDECRRMHAMSLTPWLIDVLRKGHIRTNLQTEQGKELHNAKFKALMKKHYINHYSTFSNLKASIYNYTVHSTTRMKPEYAKDNSLFRTLYTALKIRDRRKPKSQVGDLVCISKQKGIFKKGFTANWCPEFFCLLFFFLPAPIPGMLKQTSSHRFNIKVKITDFQHDGQYGRWPIRMTEHEQLRRSTPAADASLSFTGGKRDMFTGFRIVSGTHGSREACRECNMRSCQCIRILTSVTLLPPPSTNQSMRADRLPMRSANKQSNRWGIERKKKRKKTRRAAHFDDALFRSVDGRTRLAKSTVDADKSISESLITNRQPQSRLAHPDRSRGVLFTHGHADLLRCFELSSGQKHVRRKGPNTETKGFVQRRGGGSPRKPATNQRHRPARSSRAIIRERPRRESNPERLGGRFDSKSVKKPRIDYGRFIRERRASGTVGHLLGGVISGLSWSQSAENTEPSVSLLYMYVFCGTTRSAPVRDCGEAAEGGSFQRYVLISLPRHLHFICLIRLYRGNRRQLYGAALCAIPFSHLPCTSGRRSRFAPANIAFEAEKRGSDKGDTDTLIKCAIATMCKALNWRALFSSHYATSVVSSSGRTVTKFPEEPALVSPNLPSRWPIPIERLYLERYFLAKLLQPPQSKSSALLIFRVHREICNFDTAMLSERKKKLHYLHTHTYTNYSRLCLSCPLNLSMAVYPLSTFLPQCAWAVLDLVLGDARKPCSLLPAHVNAVSTDRARPISWRRPVCRCERKEVKTPTDPKCALITAFPARCVYYFSLHSRGRGGEVIGLLVLGTRVRFPAGVATRISSGISCFPRPVIPALLHARLTSPSSAFKTSIRPNYSTHGLVVGVRGVRSAFRTRRGLTVSGGAEEGRRDKSIRRSCNKGRSEQTGLAHRRRRGQSAMCACERACIERGEDRIHGRENKEREGTPGAAKQKETA</sequence>
<feature type="region of interest" description="Disordered" evidence="1">
    <location>
        <begin position="41"/>
        <end position="61"/>
    </location>
</feature>
<feature type="region of interest" description="Disordered" evidence="1">
    <location>
        <begin position="1780"/>
        <end position="1804"/>
    </location>
</feature>
<evidence type="ECO:0000313" key="3">
    <source>
        <dbReference type="Proteomes" id="UP001159363"/>
    </source>
</evidence>
<feature type="region of interest" description="Disordered" evidence="1">
    <location>
        <begin position="1125"/>
        <end position="1149"/>
    </location>
</feature>
<organism evidence="2 3">
    <name type="scientific">Dryococelus australis</name>
    <dbReference type="NCBI Taxonomy" id="614101"/>
    <lineage>
        <taxon>Eukaryota</taxon>
        <taxon>Metazoa</taxon>
        <taxon>Ecdysozoa</taxon>
        <taxon>Arthropoda</taxon>
        <taxon>Hexapoda</taxon>
        <taxon>Insecta</taxon>
        <taxon>Pterygota</taxon>
        <taxon>Neoptera</taxon>
        <taxon>Polyneoptera</taxon>
        <taxon>Phasmatodea</taxon>
        <taxon>Verophasmatodea</taxon>
        <taxon>Anareolatae</taxon>
        <taxon>Phasmatidae</taxon>
        <taxon>Eurycanthinae</taxon>
        <taxon>Dryococelus</taxon>
    </lineage>
</organism>
<accession>A0ABQ9I322</accession>
<feature type="compositionally biased region" description="Basic residues" evidence="1">
    <location>
        <begin position="1139"/>
        <end position="1149"/>
    </location>
</feature>
<dbReference type="PANTHER" id="PTHR46585:SF1">
    <property type="entry name" value="CHROMO DOMAIN-CONTAINING PROTEIN"/>
    <property type="match status" value="1"/>
</dbReference>
<gene>
    <name evidence="2" type="ORF">PR048_010553</name>
</gene>
<comment type="caution">
    <text evidence="2">The sequence shown here is derived from an EMBL/GenBank/DDBJ whole genome shotgun (WGS) entry which is preliminary data.</text>
</comment>
<feature type="region of interest" description="Disordered" evidence="1">
    <location>
        <begin position="1167"/>
        <end position="1197"/>
    </location>
</feature>
<feature type="region of interest" description="Disordered" evidence="1">
    <location>
        <begin position="1731"/>
        <end position="1761"/>
    </location>
</feature>
<dbReference type="Proteomes" id="UP001159363">
    <property type="component" value="Chromosome 3"/>
</dbReference>